<dbReference type="CDD" id="cd00090">
    <property type="entry name" value="HTH_ARSR"/>
    <property type="match status" value="1"/>
</dbReference>
<dbReference type="Gene3D" id="1.10.10.10">
    <property type="entry name" value="Winged helix-like DNA-binding domain superfamily/Winged helix DNA-binding domain"/>
    <property type="match status" value="1"/>
</dbReference>
<comment type="caution">
    <text evidence="5">The sequence shown here is derived from an EMBL/GenBank/DDBJ whole genome shotgun (WGS) entry which is preliminary data.</text>
</comment>
<evidence type="ECO:0000313" key="5">
    <source>
        <dbReference type="EMBL" id="GAA3520896.1"/>
    </source>
</evidence>
<accession>A0ABP6UTE5</accession>
<gene>
    <name evidence="5" type="ORF">GCM10022393_39030</name>
</gene>
<dbReference type="EMBL" id="BAABCW010000024">
    <property type="protein sequence ID" value="GAA3520896.1"/>
    <property type="molecule type" value="Genomic_DNA"/>
</dbReference>
<keyword evidence="6" id="KW-1185">Reference proteome</keyword>
<name>A0ABP6UTE5_9FLAO</name>
<dbReference type="PANTHER" id="PTHR33154:SF33">
    <property type="entry name" value="TRANSCRIPTIONAL REPRESSOR SDPR"/>
    <property type="match status" value="1"/>
</dbReference>
<organism evidence="5 6">
    <name type="scientific">Aquimarina addita</name>
    <dbReference type="NCBI Taxonomy" id="870485"/>
    <lineage>
        <taxon>Bacteria</taxon>
        <taxon>Pseudomonadati</taxon>
        <taxon>Bacteroidota</taxon>
        <taxon>Flavobacteriia</taxon>
        <taxon>Flavobacteriales</taxon>
        <taxon>Flavobacteriaceae</taxon>
        <taxon>Aquimarina</taxon>
    </lineage>
</organism>
<protein>
    <submittedName>
        <fullName evidence="5">Winged helix-turn-helix domain-containing protein</fullName>
    </submittedName>
</protein>
<dbReference type="InterPro" id="IPR001845">
    <property type="entry name" value="HTH_ArsR_DNA-bd_dom"/>
</dbReference>
<reference evidence="6" key="1">
    <citation type="journal article" date="2019" name="Int. J. Syst. Evol. Microbiol.">
        <title>The Global Catalogue of Microorganisms (GCM) 10K type strain sequencing project: providing services to taxonomists for standard genome sequencing and annotation.</title>
        <authorList>
            <consortium name="The Broad Institute Genomics Platform"/>
            <consortium name="The Broad Institute Genome Sequencing Center for Infectious Disease"/>
            <person name="Wu L."/>
            <person name="Ma J."/>
        </authorList>
    </citation>
    <scope>NUCLEOTIDE SEQUENCE [LARGE SCALE GENOMIC DNA]</scope>
    <source>
        <strain evidence="6">JCM 17106</strain>
    </source>
</reference>
<keyword evidence="2" id="KW-0238">DNA-binding</keyword>
<evidence type="ECO:0000259" key="4">
    <source>
        <dbReference type="PROSITE" id="PS50987"/>
    </source>
</evidence>
<keyword evidence="1" id="KW-0805">Transcription regulation</keyword>
<dbReference type="PROSITE" id="PS50987">
    <property type="entry name" value="HTH_ARSR_2"/>
    <property type="match status" value="1"/>
</dbReference>
<dbReference type="InterPro" id="IPR011991">
    <property type="entry name" value="ArsR-like_HTH"/>
</dbReference>
<sequence length="108" mass="12428">MYICTMDTDKILEINKALANSTRLNILKWLKDPDANFPPHIELGHFNFGVCGQLIQDKSGLSQPTISHFLSTMHKAGLLIPTRHGKWTYFRRNEEVIKKYTKELATNL</sequence>
<evidence type="ECO:0000313" key="6">
    <source>
        <dbReference type="Proteomes" id="UP001500459"/>
    </source>
</evidence>
<proteinExistence type="predicted"/>
<feature type="domain" description="HTH arsR-type" evidence="4">
    <location>
        <begin position="3"/>
        <end position="108"/>
    </location>
</feature>
<dbReference type="InterPro" id="IPR051081">
    <property type="entry name" value="HTH_MetalResp_TranReg"/>
</dbReference>
<dbReference type="SMART" id="SM00418">
    <property type="entry name" value="HTH_ARSR"/>
    <property type="match status" value="1"/>
</dbReference>
<keyword evidence="3" id="KW-0804">Transcription</keyword>
<evidence type="ECO:0000256" key="1">
    <source>
        <dbReference type="ARBA" id="ARBA00023015"/>
    </source>
</evidence>
<evidence type="ECO:0000256" key="3">
    <source>
        <dbReference type="ARBA" id="ARBA00023163"/>
    </source>
</evidence>
<dbReference type="SUPFAM" id="SSF46785">
    <property type="entry name" value="Winged helix' DNA-binding domain"/>
    <property type="match status" value="1"/>
</dbReference>
<dbReference type="InterPro" id="IPR036390">
    <property type="entry name" value="WH_DNA-bd_sf"/>
</dbReference>
<dbReference type="PANTHER" id="PTHR33154">
    <property type="entry name" value="TRANSCRIPTIONAL REGULATOR, ARSR FAMILY"/>
    <property type="match status" value="1"/>
</dbReference>
<evidence type="ECO:0000256" key="2">
    <source>
        <dbReference type="ARBA" id="ARBA00023125"/>
    </source>
</evidence>
<dbReference type="InterPro" id="IPR036388">
    <property type="entry name" value="WH-like_DNA-bd_sf"/>
</dbReference>
<dbReference type="Proteomes" id="UP001500459">
    <property type="component" value="Unassembled WGS sequence"/>
</dbReference>